<dbReference type="EC" id="3.4.19.-" evidence="1"/>
<comment type="function">
    <text evidence="1">Catalyzes the hydrolytic cleavage of a subset of L-isoaspartyl (L-beta-aspartyl) dipeptides. Used to degrade proteins damaged by L-isoaspartyl residues formation.</text>
</comment>
<dbReference type="RefSeq" id="WP_281093827.1">
    <property type="nucleotide sequence ID" value="NZ_JARYZI010000004.1"/>
</dbReference>
<dbReference type="PIRSF" id="PIRSF001238">
    <property type="entry name" value="IadA"/>
    <property type="match status" value="1"/>
</dbReference>
<dbReference type="InterPro" id="IPR010229">
    <property type="entry name" value="Pept_M38_dipep"/>
</dbReference>
<dbReference type="SUPFAM" id="SSF51556">
    <property type="entry name" value="Metallo-dependent hydrolases"/>
    <property type="match status" value="1"/>
</dbReference>
<comment type="similarity">
    <text evidence="1">Belongs to the peptidase M38 family.</text>
</comment>
<dbReference type="EMBL" id="JARYZI010000004">
    <property type="protein sequence ID" value="MDH8677997.1"/>
    <property type="molecule type" value="Genomic_DNA"/>
</dbReference>
<reference evidence="3 4" key="1">
    <citation type="submission" date="2023-04" db="EMBL/GenBank/DDBJ databases">
        <title>Fusibacter bizertensis strain WBS, isolated from littoral bottom sediments of the Arctic seas - biochemical and genomic analysis.</title>
        <authorList>
            <person name="Brioukhanov A.L."/>
        </authorList>
    </citation>
    <scope>NUCLEOTIDE SEQUENCE [LARGE SCALE GENOMIC DNA]</scope>
    <source>
        <strain evidence="3 4">WBS</strain>
    </source>
</reference>
<dbReference type="Gene3D" id="2.30.40.10">
    <property type="entry name" value="Urease, subunit C, domain 1"/>
    <property type="match status" value="1"/>
</dbReference>
<comment type="PTM">
    <text evidence="1">Carboxylation allows a single lysine to coordinate two zinc ions.</text>
</comment>
<dbReference type="PANTHER" id="PTHR11647">
    <property type="entry name" value="HYDRANTOINASE/DIHYDROPYRIMIDINASE FAMILY MEMBER"/>
    <property type="match status" value="1"/>
</dbReference>
<comment type="caution">
    <text evidence="3">The sequence shown here is derived from an EMBL/GenBank/DDBJ whole genome shotgun (WGS) entry which is preliminary data.</text>
</comment>
<keyword evidence="1" id="KW-0862">Zinc</keyword>
<dbReference type="InterPro" id="IPR050378">
    <property type="entry name" value="Metallo-dep_Hydrolases_sf"/>
</dbReference>
<name>A0ABT6NC65_9FIRM</name>
<keyword evidence="1" id="KW-0482">Metalloprotease</keyword>
<accession>A0ABT6NC65</accession>
<dbReference type="Proteomes" id="UP001158045">
    <property type="component" value="Unassembled WGS sequence"/>
</dbReference>
<dbReference type="InterPro" id="IPR032466">
    <property type="entry name" value="Metal_Hydrolase"/>
</dbReference>
<feature type="domain" description="Amidohydrolase-related" evidence="2">
    <location>
        <begin position="267"/>
        <end position="377"/>
    </location>
</feature>
<organism evidence="3 4">
    <name type="scientific">Fusibacter bizertensis</name>
    <dbReference type="NCBI Taxonomy" id="1488331"/>
    <lineage>
        <taxon>Bacteria</taxon>
        <taxon>Bacillati</taxon>
        <taxon>Bacillota</taxon>
        <taxon>Clostridia</taxon>
        <taxon>Eubacteriales</taxon>
        <taxon>Eubacteriales Family XII. Incertae Sedis</taxon>
        <taxon>Fusibacter</taxon>
    </lineage>
</organism>
<sequence>MIKLIKNAHIYSPEDLGVMDVLVADGKIAKIASNIELKIDADFVETIDAKGKIMVPGLIDCHVHLLGGGGEGGFKTRTPEIVLSDLVMGGITTVVGCLGTDGVTRNMESLVAKAYGLREEGISAYVYTGSYRIPLVTVTGSIQKDIMMIEPIVGIGEIAISDHRSSSPTVNDFAKVASDARVGGILSGKSGLVNIHLGDGKEMLNYLFQMKDNSEIPLTQFLPTHANRNSDLYQEAIRYAREGGYIDFTTSTVPQFIEEGEVPAALAFVTAIEKGVSDTHMTFSSDGQGSLPLFDQNGELKGLDVGRVTSMFATLRTLMLEHHMALEVALKPFTINPAQLLKLNQKGRLKENMDADILLISKERFEITDVIARGKWLYKENKLIVKGTFEK</sequence>
<evidence type="ECO:0000313" key="4">
    <source>
        <dbReference type="Proteomes" id="UP001158045"/>
    </source>
</evidence>
<evidence type="ECO:0000259" key="2">
    <source>
        <dbReference type="Pfam" id="PF01979"/>
    </source>
</evidence>
<gene>
    <name evidence="3" type="primary">iadA</name>
    <name evidence="3" type="ORF">QE109_07545</name>
</gene>
<comment type="cofactor">
    <cofactor evidence="1">
        <name>Zn(2+)</name>
        <dbReference type="ChEBI" id="CHEBI:29105"/>
    </cofactor>
    <text evidence="1">Binds 2 Zn(2+) ions per subunit.</text>
</comment>
<evidence type="ECO:0000256" key="1">
    <source>
        <dbReference type="PIRNR" id="PIRNR001238"/>
    </source>
</evidence>
<keyword evidence="4" id="KW-1185">Reference proteome</keyword>
<proteinExistence type="inferred from homology"/>
<evidence type="ECO:0000313" key="3">
    <source>
        <dbReference type="EMBL" id="MDH8677997.1"/>
    </source>
</evidence>
<keyword evidence="1" id="KW-0479">Metal-binding</keyword>
<dbReference type="PANTHER" id="PTHR11647:SF1">
    <property type="entry name" value="COLLAPSIN RESPONSE MEDIATOR PROTEIN"/>
    <property type="match status" value="1"/>
</dbReference>
<comment type="subcellular location">
    <subcellularLocation>
        <location evidence="1">Cytoplasm</location>
    </subcellularLocation>
</comment>
<protein>
    <recommendedName>
        <fullName evidence="1">Isoaspartyl dipeptidase</fullName>
        <ecNumber evidence="1">3.4.19.-</ecNumber>
    </recommendedName>
</protein>
<dbReference type="InterPro" id="IPR006680">
    <property type="entry name" value="Amidohydro-rel"/>
</dbReference>
<dbReference type="InterPro" id="IPR011059">
    <property type="entry name" value="Metal-dep_hydrolase_composite"/>
</dbReference>
<dbReference type="SUPFAM" id="SSF51338">
    <property type="entry name" value="Composite domain of metallo-dependent hydrolases"/>
    <property type="match status" value="1"/>
</dbReference>
<keyword evidence="1 3" id="KW-0378">Hydrolase</keyword>
<dbReference type="GO" id="GO:0008798">
    <property type="term" value="F:beta-aspartyl-peptidase activity"/>
    <property type="evidence" value="ECO:0007669"/>
    <property type="project" value="UniProtKB-EC"/>
</dbReference>
<dbReference type="Pfam" id="PF01979">
    <property type="entry name" value="Amidohydro_1"/>
    <property type="match status" value="1"/>
</dbReference>
<dbReference type="Gene3D" id="3.20.20.140">
    <property type="entry name" value="Metal-dependent hydrolases"/>
    <property type="match status" value="1"/>
</dbReference>
<keyword evidence="1" id="KW-0645">Protease</keyword>
<dbReference type="NCBIfam" id="TIGR01975">
    <property type="entry name" value="isoAsp_dipep"/>
    <property type="match status" value="1"/>
</dbReference>